<dbReference type="AlphaFoldDB" id="A0A1Y1Y3V4"/>
<dbReference type="SMART" id="SM00648">
    <property type="entry name" value="SWAP"/>
    <property type="match status" value="1"/>
</dbReference>
<dbReference type="InterPro" id="IPR000061">
    <property type="entry name" value="Surp"/>
</dbReference>
<dbReference type="GO" id="GO:0006396">
    <property type="term" value="P:RNA processing"/>
    <property type="evidence" value="ECO:0007669"/>
    <property type="project" value="InterPro"/>
</dbReference>
<reference evidence="3 4" key="1">
    <citation type="submission" date="2016-07" db="EMBL/GenBank/DDBJ databases">
        <title>Pervasive Adenine N6-methylation of Active Genes in Fungi.</title>
        <authorList>
            <consortium name="DOE Joint Genome Institute"/>
            <person name="Mondo S.J."/>
            <person name="Dannebaum R.O."/>
            <person name="Kuo R.C."/>
            <person name="Labutti K."/>
            <person name="Haridas S."/>
            <person name="Kuo A."/>
            <person name="Salamov A."/>
            <person name="Ahrendt S.R."/>
            <person name="Lipzen A."/>
            <person name="Sullivan W."/>
            <person name="Andreopoulos W.B."/>
            <person name="Clum A."/>
            <person name="Lindquist E."/>
            <person name="Daum C."/>
            <person name="Ramamoorthy G.K."/>
            <person name="Gryganskyi A."/>
            <person name="Culley D."/>
            <person name="Magnuson J.K."/>
            <person name="James T.Y."/>
            <person name="O'Malley M.A."/>
            <person name="Stajich J.E."/>
            <person name="Spatafora J.W."/>
            <person name="Visel A."/>
            <person name="Grigoriev I.V."/>
        </authorList>
    </citation>
    <scope>NUCLEOTIDE SEQUENCE [LARGE SCALE GENOMIC DNA]</scope>
    <source>
        <strain evidence="3 4">CBS 115471</strain>
    </source>
</reference>
<feature type="region of interest" description="Disordered" evidence="1">
    <location>
        <begin position="58"/>
        <end position="79"/>
    </location>
</feature>
<sequence length="703" mass="78887">MSTSSPLSITTTDAPNQHGPSSKLQDVGKVRPSSFFLHPHQRVATLLLPGLLNHSEPARKKYRSPAISPSPRLNRGPMSGFKGFKLGAAASKVVAREKDKEEKGDVSKLLLQDEPEDEVIHVPVGSRRNFAAKSNKSTVSGVGTLDPASKQRTLEQAKEEQKRSQVLKALLSQLPPDTTNGTIEALFSKYPTLKITKIENFSPDVPDRPRSLRPRNTDRTCSTVVVTFDRSAEKRELDRAVKELDTKEYMGEGFWLHIDEYVPDGQLRPSKEGDAFDAKIFTQLDHERRNKQMGYAPTAALGGQGLQAPQFRGERWLVNVTRPKDIHRLRLIHATVEKVLQGGEELEAALMQDPRTVNDPRFAFLWDNKHPEHLYYRSRIRQLLDIGPPENMPMFRNSQVDAETATWELEEDALPFESATQLTDLKADYDQQGNQTMNPFARAQLIFLLSSLPTSTGGFTKAAAASVSKFANDYAGENHRPGDAMDEIIDLLVTNILKPFSLLECPKPTEAETRDAAIVAFWVATDVMLAHYPVETPTPWLYKRELGMQIVKRGALKHLADIPNTLNMGRLSGERYKSQIRGALDLWKESMLDEDVRKEIADLFYKEEPKEEESKDTQKEEAKLVRRYEPDVTISAKNPEDVTTANTTALPPSTIIESPGTIVIERPRSKDASPGKESEHKEPEEPAPARPRRVRPKAEDLFD</sequence>
<feature type="compositionally biased region" description="Polar residues" evidence="1">
    <location>
        <begin position="641"/>
        <end position="651"/>
    </location>
</feature>
<dbReference type="EMBL" id="MCFA01000373">
    <property type="protein sequence ID" value="ORX92712.1"/>
    <property type="molecule type" value="Genomic_DNA"/>
</dbReference>
<dbReference type="InterPro" id="IPR051485">
    <property type="entry name" value="SR-CTD_assoc_factor"/>
</dbReference>
<dbReference type="OrthoDB" id="377209at2759"/>
<feature type="region of interest" description="Disordered" evidence="1">
    <location>
        <begin position="631"/>
        <end position="703"/>
    </location>
</feature>
<keyword evidence="4" id="KW-1185">Reference proteome</keyword>
<protein>
    <recommendedName>
        <fullName evidence="2">SURP motif domain-containing protein</fullName>
    </recommendedName>
</protein>
<dbReference type="Pfam" id="PF01805">
    <property type="entry name" value="Surp"/>
    <property type="match status" value="1"/>
</dbReference>
<dbReference type="PROSITE" id="PS50128">
    <property type="entry name" value="SURP"/>
    <property type="match status" value="1"/>
</dbReference>
<organism evidence="3 4">
    <name type="scientific">Clohesyomyces aquaticus</name>
    <dbReference type="NCBI Taxonomy" id="1231657"/>
    <lineage>
        <taxon>Eukaryota</taxon>
        <taxon>Fungi</taxon>
        <taxon>Dikarya</taxon>
        <taxon>Ascomycota</taxon>
        <taxon>Pezizomycotina</taxon>
        <taxon>Dothideomycetes</taxon>
        <taxon>Pleosporomycetidae</taxon>
        <taxon>Pleosporales</taxon>
        <taxon>Lindgomycetaceae</taxon>
        <taxon>Clohesyomyces</taxon>
    </lineage>
</organism>
<evidence type="ECO:0000313" key="3">
    <source>
        <dbReference type="EMBL" id="ORX92712.1"/>
    </source>
</evidence>
<feature type="compositionally biased region" description="Polar residues" evidence="1">
    <location>
        <begin position="1"/>
        <end position="24"/>
    </location>
</feature>
<comment type="caution">
    <text evidence="3">The sequence shown here is derived from an EMBL/GenBank/DDBJ whole genome shotgun (WGS) entry which is preliminary data.</text>
</comment>
<dbReference type="InterPro" id="IPR035967">
    <property type="entry name" value="SWAP/Surp_sf"/>
</dbReference>
<name>A0A1Y1Y3V4_9PLEO</name>
<proteinExistence type="predicted"/>
<gene>
    <name evidence="3" type="ORF">BCR34DRAFT_608744</name>
</gene>
<accession>A0A1Y1Y3V4</accession>
<dbReference type="GO" id="GO:0003723">
    <property type="term" value="F:RNA binding"/>
    <property type="evidence" value="ECO:0007669"/>
    <property type="project" value="InterPro"/>
</dbReference>
<dbReference type="PANTHER" id="PTHR23140:SF0">
    <property type="entry name" value="U2 SNRNP-ASSOCIATED SURP MOTIF-CONTAINING PROTEIN"/>
    <property type="match status" value="1"/>
</dbReference>
<feature type="compositionally biased region" description="Basic and acidic residues" evidence="1">
    <location>
        <begin position="665"/>
        <end position="684"/>
    </location>
</feature>
<evidence type="ECO:0000313" key="4">
    <source>
        <dbReference type="Proteomes" id="UP000193144"/>
    </source>
</evidence>
<dbReference type="SUPFAM" id="SSF109905">
    <property type="entry name" value="Surp module (SWAP domain)"/>
    <property type="match status" value="1"/>
</dbReference>
<evidence type="ECO:0000259" key="2">
    <source>
        <dbReference type="PROSITE" id="PS50128"/>
    </source>
</evidence>
<dbReference type="Proteomes" id="UP000193144">
    <property type="component" value="Unassembled WGS sequence"/>
</dbReference>
<dbReference type="GO" id="GO:0005634">
    <property type="term" value="C:nucleus"/>
    <property type="evidence" value="ECO:0007669"/>
    <property type="project" value="TreeGrafter"/>
</dbReference>
<dbReference type="PANTHER" id="PTHR23140">
    <property type="entry name" value="RNA PROCESSING PROTEIN LD23810P"/>
    <property type="match status" value="1"/>
</dbReference>
<dbReference type="Gene3D" id="1.10.10.790">
    <property type="entry name" value="Surp module"/>
    <property type="match status" value="1"/>
</dbReference>
<dbReference type="STRING" id="1231657.A0A1Y1Y3V4"/>
<feature type="domain" description="SURP motif" evidence="2">
    <location>
        <begin position="331"/>
        <end position="376"/>
    </location>
</feature>
<feature type="region of interest" description="Disordered" evidence="1">
    <location>
        <begin position="1"/>
        <end position="27"/>
    </location>
</feature>
<evidence type="ECO:0000256" key="1">
    <source>
        <dbReference type="SAM" id="MobiDB-lite"/>
    </source>
</evidence>